<proteinExistence type="predicted"/>
<reference evidence="1 2" key="1">
    <citation type="submission" date="2023-01" db="EMBL/GenBank/DDBJ databases">
        <title>Novel species of the genus Asticcacaulis isolated from rivers.</title>
        <authorList>
            <person name="Lu H."/>
        </authorList>
    </citation>
    <scope>NUCLEOTIDE SEQUENCE [LARGE SCALE GENOMIC DNA]</scope>
    <source>
        <strain evidence="1 2">BYS171W</strain>
    </source>
</reference>
<dbReference type="RefSeq" id="WP_272746861.1">
    <property type="nucleotide sequence ID" value="NZ_JAQQKX010000002.1"/>
</dbReference>
<comment type="caution">
    <text evidence="1">The sequence shown here is derived from an EMBL/GenBank/DDBJ whole genome shotgun (WGS) entry which is preliminary data.</text>
</comment>
<protein>
    <submittedName>
        <fullName evidence="1">Uncharacterized protein</fullName>
    </submittedName>
</protein>
<organism evidence="1 2">
    <name type="scientific">Asticcacaulis aquaticus</name>
    <dbReference type="NCBI Taxonomy" id="2984212"/>
    <lineage>
        <taxon>Bacteria</taxon>
        <taxon>Pseudomonadati</taxon>
        <taxon>Pseudomonadota</taxon>
        <taxon>Alphaproteobacteria</taxon>
        <taxon>Caulobacterales</taxon>
        <taxon>Caulobacteraceae</taxon>
        <taxon>Asticcacaulis</taxon>
    </lineage>
</organism>
<keyword evidence="2" id="KW-1185">Reference proteome</keyword>
<sequence>MSDFIPLESYVLGSVSNFPEIFSWVSGAVVHARENTGVGFYTTLTPLPLSRPAPESRSFYLPDLEVQVGTQLVLMGFILWFEDDQTLCLEAYQYGDPPDDAVDLTTCNLADLSPILA</sequence>
<name>A0ABT5HQN1_9CAUL</name>
<dbReference type="EMBL" id="JAQQKX010000002">
    <property type="protein sequence ID" value="MDC7682369.1"/>
    <property type="molecule type" value="Genomic_DNA"/>
</dbReference>
<gene>
    <name evidence="1" type="ORF">PQU92_03725</name>
</gene>
<accession>A0ABT5HQN1</accession>
<dbReference type="Proteomes" id="UP001214854">
    <property type="component" value="Unassembled WGS sequence"/>
</dbReference>
<evidence type="ECO:0000313" key="1">
    <source>
        <dbReference type="EMBL" id="MDC7682369.1"/>
    </source>
</evidence>
<evidence type="ECO:0000313" key="2">
    <source>
        <dbReference type="Proteomes" id="UP001214854"/>
    </source>
</evidence>